<proteinExistence type="predicted"/>
<gene>
    <name evidence="2" type="ORF">EIK79_13495</name>
</gene>
<dbReference type="EMBL" id="RRCH01000029">
    <property type="protein sequence ID" value="RRJ29148.1"/>
    <property type="molecule type" value="Genomic_DNA"/>
</dbReference>
<dbReference type="RefSeq" id="WP_124955636.1">
    <property type="nucleotide sequence ID" value="NZ_RRCH01000029.1"/>
</dbReference>
<evidence type="ECO:0000313" key="3">
    <source>
        <dbReference type="Proteomes" id="UP000282322"/>
    </source>
</evidence>
<dbReference type="OrthoDB" id="236506at2157"/>
<dbReference type="Proteomes" id="UP000282322">
    <property type="component" value="Unassembled WGS sequence"/>
</dbReference>
<dbReference type="Pfam" id="PF24373">
    <property type="entry name" value="DUF7529"/>
    <property type="match status" value="1"/>
</dbReference>
<organism evidence="2 3">
    <name type="scientific">Halocatena pleomorpha</name>
    <dbReference type="NCBI Taxonomy" id="1785090"/>
    <lineage>
        <taxon>Archaea</taxon>
        <taxon>Methanobacteriati</taxon>
        <taxon>Methanobacteriota</taxon>
        <taxon>Stenosarchaea group</taxon>
        <taxon>Halobacteria</taxon>
        <taxon>Halobacteriales</taxon>
        <taxon>Natronomonadaceae</taxon>
        <taxon>Halocatena</taxon>
    </lineage>
</organism>
<accession>A0A3P3R7Y6</accession>
<keyword evidence="3" id="KW-1185">Reference proteome</keyword>
<dbReference type="AlphaFoldDB" id="A0A3P3R7Y6"/>
<reference evidence="2 3" key="1">
    <citation type="submission" date="2018-11" db="EMBL/GenBank/DDBJ databases">
        <title>Taxonoimc description of Halomarina strain SPP-AMP-1.</title>
        <authorList>
            <person name="Pal Y."/>
            <person name="Srinivasana K."/>
            <person name="Verma A."/>
            <person name="Kumar P."/>
        </authorList>
    </citation>
    <scope>NUCLEOTIDE SEQUENCE [LARGE SCALE GENOMIC DNA]</scope>
    <source>
        <strain evidence="2 3">SPP-AMP-1</strain>
    </source>
</reference>
<dbReference type="InterPro" id="IPR055951">
    <property type="entry name" value="DUF7529"/>
</dbReference>
<comment type="caution">
    <text evidence="2">The sequence shown here is derived from an EMBL/GenBank/DDBJ whole genome shotgun (WGS) entry which is preliminary data.</text>
</comment>
<feature type="region of interest" description="Disordered" evidence="1">
    <location>
        <begin position="1"/>
        <end position="24"/>
    </location>
</feature>
<name>A0A3P3R7Y6_9EURY</name>
<evidence type="ECO:0000313" key="2">
    <source>
        <dbReference type="EMBL" id="RRJ29148.1"/>
    </source>
</evidence>
<evidence type="ECO:0000256" key="1">
    <source>
        <dbReference type="SAM" id="MobiDB-lite"/>
    </source>
</evidence>
<protein>
    <submittedName>
        <fullName evidence="2">Uncharacterized protein</fullName>
    </submittedName>
</protein>
<sequence>MTESGDDGAHTEQSADTIEEGKSAWQATVDDMNGMAAELEEEGWTATAIAADDTAPNPPEAGDTDRYGFIHVIADNDAEEFSETFERGHEEGGGFPEYEVYQSESGGRIFQVTVLYDEVTASVILLAGNYEPQRAQDLMQTAAEREELYTHVQTLDKTVLGSFRHEGWEIFFPNVEQ</sequence>